<comment type="caution">
    <text evidence="2">The sequence shown here is derived from an EMBL/GenBank/DDBJ whole genome shotgun (WGS) entry which is preliminary data.</text>
</comment>
<dbReference type="PANTHER" id="PTHR10622">
    <property type="entry name" value="HET DOMAIN-CONTAINING PROTEIN"/>
    <property type="match status" value="1"/>
</dbReference>
<name>A0AAE0HUH9_9PEZI</name>
<accession>A0AAE0HUH9</accession>
<dbReference type="EMBL" id="JAUEDM010000008">
    <property type="protein sequence ID" value="KAK3313134.1"/>
    <property type="molecule type" value="Genomic_DNA"/>
</dbReference>
<evidence type="ECO:0000313" key="3">
    <source>
        <dbReference type="Proteomes" id="UP001283341"/>
    </source>
</evidence>
<keyword evidence="3" id="KW-1185">Reference proteome</keyword>
<proteinExistence type="predicted"/>
<feature type="compositionally biased region" description="Basic and acidic residues" evidence="1">
    <location>
        <begin position="300"/>
        <end position="313"/>
    </location>
</feature>
<sequence>MWLIETETMKMQDILNINTHRYAILSHTCEEEADFQEMMLHRDLARQKKGYAKIEKTCQLARERGIGSPAEFRSCGNIEHDEEDLNDEEGDKDFTLTNNGMRMNRFLAVNLESDLVRDAILGLGCNVKRPAGNSVQHIGIRLMKVRGNPSLVQVQPTDVFSTPDREFFSGKASTLVHSQTHTAHRRVQTRDATPISLLLQFSSSRRLEHDKPTGETICPLGPSHFDIPHRNPTSVKYNKKYTALAQYEDEAWGHRVHRKENTDFCYWFETKTPNSHENRQGIGRVEIYVKEKLPSPGGGDDSKVGEGTRNNDK</sequence>
<protein>
    <submittedName>
        <fullName evidence="2">Uncharacterized protein</fullName>
    </submittedName>
</protein>
<reference evidence="2" key="2">
    <citation type="submission" date="2023-06" db="EMBL/GenBank/DDBJ databases">
        <authorList>
            <consortium name="Lawrence Berkeley National Laboratory"/>
            <person name="Haridas S."/>
            <person name="Hensen N."/>
            <person name="Bonometti L."/>
            <person name="Westerberg I."/>
            <person name="Brannstrom I.O."/>
            <person name="Guillou S."/>
            <person name="Cros-Aarteil S."/>
            <person name="Calhoun S."/>
            <person name="Kuo A."/>
            <person name="Mondo S."/>
            <person name="Pangilinan J."/>
            <person name="Riley R."/>
            <person name="Labutti K."/>
            <person name="Andreopoulos B."/>
            <person name="Lipzen A."/>
            <person name="Chen C."/>
            <person name="Yanf M."/>
            <person name="Daum C."/>
            <person name="Ng V."/>
            <person name="Clum A."/>
            <person name="Steindorff A."/>
            <person name="Ohm R."/>
            <person name="Martin F."/>
            <person name="Silar P."/>
            <person name="Natvig D."/>
            <person name="Lalanne C."/>
            <person name="Gautier V."/>
            <person name="Ament-Velasquez S.L."/>
            <person name="Kruys A."/>
            <person name="Hutchinson M.I."/>
            <person name="Powell A.J."/>
            <person name="Barry K."/>
            <person name="Miller A.N."/>
            <person name="Grigoriev I.V."/>
            <person name="Debuchy R."/>
            <person name="Gladieux P."/>
            <person name="Thoren M.H."/>
            <person name="Johannesson H."/>
        </authorList>
    </citation>
    <scope>NUCLEOTIDE SEQUENCE</scope>
    <source>
        <strain evidence="2">CBS 118394</strain>
    </source>
</reference>
<evidence type="ECO:0000313" key="2">
    <source>
        <dbReference type="EMBL" id="KAK3313134.1"/>
    </source>
</evidence>
<feature type="region of interest" description="Disordered" evidence="1">
    <location>
        <begin position="291"/>
        <end position="313"/>
    </location>
</feature>
<dbReference type="PANTHER" id="PTHR10622:SF12">
    <property type="entry name" value="HET DOMAIN-CONTAINING PROTEIN"/>
    <property type="match status" value="1"/>
</dbReference>
<evidence type="ECO:0000256" key="1">
    <source>
        <dbReference type="SAM" id="MobiDB-lite"/>
    </source>
</evidence>
<organism evidence="2 3">
    <name type="scientific">Apodospora peruviana</name>
    <dbReference type="NCBI Taxonomy" id="516989"/>
    <lineage>
        <taxon>Eukaryota</taxon>
        <taxon>Fungi</taxon>
        <taxon>Dikarya</taxon>
        <taxon>Ascomycota</taxon>
        <taxon>Pezizomycotina</taxon>
        <taxon>Sordariomycetes</taxon>
        <taxon>Sordariomycetidae</taxon>
        <taxon>Sordariales</taxon>
        <taxon>Lasiosphaeriaceae</taxon>
        <taxon>Apodospora</taxon>
    </lineage>
</organism>
<gene>
    <name evidence="2" type="ORF">B0H66DRAFT_595589</name>
</gene>
<reference evidence="2" key="1">
    <citation type="journal article" date="2023" name="Mol. Phylogenet. Evol.">
        <title>Genome-scale phylogeny and comparative genomics of the fungal order Sordariales.</title>
        <authorList>
            <person name="Hensen N."/>
            <person name="Bonometti L."/>
            <person name="Westerberg I."/>
            <person name="Brannstrom I.O."/>
            <person name="Guillou S."/>
            <person name="Cros-Aarteil S."/>
            <person name="Calhoun S."/>
            <person name="Haridas S."/>
            <person name="Kuo A."/>
            <person name="Mondo S."/>
            <person name="Pangilinan J."/>
            <person name="Riley R."/>
            <person name="LaButti K."/>
            <person name="Andreopoulos B."/>
            <person name="Lipzen A."/>
            <person name="Chen C."/>
            <person name="Yan M."/>
            <person name="Daum C."/>
            <person name="Ng V."/>
            <person name="Clum A."/>
            <person name="Steindorff A."/>
            <person name="Ohm R.A."/>
            <person name="Martin F."/>
            <person name="Silar P."/>
            <person name="Natvig D.O."/>
            <person name="Lalanne C."/>
            <person name="Gautier V."/>
            <person name="Ament-Velasquez S.L."/>
            <person name="Kruys A."/>
            <person name="Hutchinson M.I."/>
            <person name="Powell A.J."/>
            <person name="Barry K."/>
            <person name="Miller A.N."/>
            <person name="Grigoriev I.V."/>
            <person name="Debuchy R."/>
            <person name="Gladieux P."/>
            <person name="Hiltunen Thoren M."/>
            <person name="Johannesson H."/>
        </authorList>
    </citation>
    <scope>NUCLEOTIDE SEQUENCE</scope>
    <source>
        <strain evidence="2">CBS 118394</strain>
    </source>
</reference>
<dbReference type="Proteomes" id="UP001283341">
    <property type="component" value="Unassembled WGS sequence"/>
</dbReference>
<dbReference type="AlphaFoldDB" id="A0AAE0HUH9"/>